<reference evidence="14 15" key="1">
    <citation type="journal article" date="2013" name="PLoS Genet.">
        <title>The genome and development-dependent transcriptomes of Pyronema confluens: a window into fungal evolution.</title>
        <authorList>
            <person name="Traeger S."/>
            <person name="Altegoer F."/>
            <person name="Freitag M."/>
            <person name="Gabaldon T."/>
            <person name="Kempken F."/>
            <person name="Kumar A."/>
            <person name="Marcet-Houben M."/>
            <person name="Poggeler S."/>
            <person name="Stajich J.E."/>
            <person name="Nowrousian M."/>
        </authorList>
    </citation>
    <scope>NUCLEOTIDE SEQUENCE [LARGE SCALE GENOMIC DNA]</scope>
    <source>
        <strain evidence="15">CBS 100304</strain>
        <tissue evidence="14">Vegetative mycelium</tissue>
    </source>
</reference>
<evidence type="ECO:0000256" key="5">
    <source>
        <dbReference type="ARBA" id="ARBA00022840"/>
    </source>
</evidence>
<accession>U4LHN2</accession>
<dbReference type="Pfam" id="PF19303">
    <property type="entry name" value="Anticodon_3"/>
    <property type="match status" value="1"/>
</dbReference>
<protein>
    <recommendedName>
        <fullName evidence="9">Probable methionine--tRNA ligase, mitochondrial</fullName>
        <ecNumber evidence="2">6.1.1.10</ecNumber>
    </recommendedName>
</protein>
<evidence type="ECO:0000256" key="2">
    <source>
        <dbReference type="ARBA" id="ARBA00012838"/>
    </source>
</evidence>
<dbReference type="InterPro" id="IPR014729">
    <property type="entry name" value="Rossmann-like_a/b/a_fold"/>
</dbReference>
<evidence type="ECO:0000313" key="14">
    <source>
        <dbReference type="EMBL" id="CCX31042.1"/>
    </source>
</evidence>
<dbReference type="PANTHER" id="PTHR43326">
    <property type="entry name" value="METHIONYL-TRNA SYNTHETASE"/>
    <property type="match status" value="1"/>
</dbReference>
<comment type="catalytic activity">
    <reaction evidence="8">
        <text>tRNA(Met) + L-methionine + ATP = L-methionyl-tRNA(Met) + AMP + diphosphate</text>
        <dbReference type="Rhea" id="RHEA:13481"/>
        <dbReference type="Rhea" id="RHEA-COMP:9667"/>
        <dbReference type="Rhea" id="RHEA-COMP:9698"/>
        <dbReference type="ChEBI" id="CHEBI:30616"/>
        <dbReference type="ChEBI" id="CHEBI:33019"/>
        <dbReference type="ChEBI" id="CHEBI:57844"/>
        <dbReference type="ChEBI" id="CHEBI:78442"/>
        <dbReference type="ChEBI" id="CHEBI:78530"/>
        <dbReference type="ChEBI" id="CHEBI:456215"/>
        <dbReference type="EC" id="6.1.1.10"/>
    </reaction>
</comment>
<evidence type="ECO:0000256" key="4">
    <source>
        <dbReference type="ARBA" id="ARBA00022741"/>
    </source>
</evidence>
<dbReference type="InterPro" id="IPR033911">
    <property type="entry name" value="MetRS_core"/>
</dbReference>
<keyword evidence="4 10" id="KW-0547">Nucleotide-binding</keyword>
<dbReference type="PANTHER" id="PTHR43326:SF1">
    <property type="entry name" value="METHIONINE--TRNA LIGASE, MITOCHONDRIAL"/>
    <property type="match status" value="1"/>
</dbReference>
<evidence type="ECO:0000256" key="1">
    <source>
        <dbReference type="ARBA" id="ARBA00005594"/>
    </source>
</evidence>
<feature type="region of interest" description="Disordered" evidence="11">
    <location>
        <begin position="557"/>
        <end position="576"/>
    </location>
</feature>
<dbReference type="Gene3D" id="3.40.50.620">
    <property type="entry name" value="HUPs"/>
    <property type="match status" value="1"/>
</dbReference>
<dbReference type="NCBIfam" id="TIGR00398">
    <property type="entry name" value="metG"/>
    <property type="match status" value="1"/>
</dbReference>
<feature type="domain" description="Methionyl-tRNA synthetase anticodon-binding" evidence="13">
    <location>
        <begin position="444"/>
        <end position="545"/>
    </location>
</feature>
<dbReference type="CDD" id="cd07957">
    <property type="entry name" value="Anticodon_Ia_Met"/>
    <property type="match status" value="1"/>
</dbReference>
<keyword evidence="7 10" id="KW-0030">Aminoacyl-tRNA synthetase</keyword>
<dbReference type="SUPFAM" id="SSF52374">
    <property type="entry name" value="Nucleotidylyl transferase"/>
    <property type="match status" value="1"/>
</dbReference>
<dbReference type="InterPro" id="IPR014758">
    <property type="entry name" value="Met-tRNA_synth"/>
</dbReference>
<dbReference type="InterPro" id="IPR023457">
    <property type="entry name" value="Met-tRNA_synth_2"/>
</dbReference>
<dbReference type="eggNOG" id="KOG0436">
    <property type="taxonomic scope" value="Eukaryota"/>
</dbReference>
<proteinExistence type="inferred from homology"/>
<dbReference type="OMA" id="MDTQAFC"/>
<dbReference type="SUPFAM" id="SSF47323">
    <property type="entry name" value="Anticodon-binding domain of a subclass of class I aminoacyl-tRNA synthetases"/>
    <property type="match status" value="1"/>
</dbReference>
<evidence type="ECO:0000256" key="11">
    <source>
        <dbReference type="SAM" id="MobiDB-lite"/>
    </source>
</evidence>
<dbReference type="Gene3D" id="2.170.220.10">
    <property type="match status" value="1"/>
</dbReference>
<dbReference type="GO" id="GO:0005739">
    <property type="term" value="C:mitochondrion"/>
    <property type="evidence" value="ECO:0007669"/>
    <property type="project" value="UniProtKB-ARBA"/>
</dbReference>
<dbReference type="InterPro" id="IPR015413">
    <property type="entry name" value="Methionyl/Leucyl_tRNA_Synth"/>
</dbReference>
<dbReference type="EMBL" id="HF935531">
    <property type="protein sequence ID" value="CCX31042.1"/>
    <property type="molecule type" value="Genomic_DNA"/>
</dbReference>
<dbReference type="Pfam" id="PF09334">
    <property type="entry name" value="tRNA-synt_1g"/>
    <property type="match status" value="1"/>
</dbReference>
<evidence type="ECO:0000256" key="6">
    <source>
        <dbReference type="ARBA" id="ARBA00022917"/>
    </source>
</evidence>
<evidence type="ECO:0000256" key="8">
    <source>
        <dbReference type="ARBA" id="ARBA00047364"/>
    </source>
</evidence>
<evidence type="ECO:0000256" key="7">
    <source>
        <dbReference type="ARBA" id="ARBA00023146"/>
    </source>
</evidence>
<dbReference type="OrthoDB" id="24670at2759"/>
<dbReference type="Proteomes" id="UP000018144">
    <property type="component" value="Unassembled WGS sequence"/>
</dbReference>
<evidence type="ECO:0000256" key="9">
    <source>
        <dbReference type="ARBA" id="ARBA00068817"/>
    </source>
</evidence>
<dbReference type="PRINTS" id="PR01041">
    <property type="entry name" value="TRNASYNTHMET"/>
</dbReference>
<evidence type="ECO:0000259" key="12">
    <source>
        <dbReference type="Pfam" id="PF09334"/>
    </source>
</evidence>
<evidence type="ECO:0000256" key="10">
    <source>
        <dbReference type="RuleBase" id="RU363039"/>
    </source>
</evidence>
<dbReference type="InterPro" id="IPR041872">
    <property type="entry name" value="Anticodon_Met"/>
</dbReference>
<evidence type="ECO:0000259" key="13">
    <source>
        <dbReference type="Pfam" id="PF19303"/>
    </source>
</evidence>
<evidence type="ECO:0000313" key="15">
    <source>
        <dbReference type="Proteomes" id="UP000018144"/>
    </source>
</evidence>
<keyword evidence="6 10" id="KW-0648">Protein biosynthesis</keyword>
<dbReference type="CDD" id="cd00814">
    <property type="entry name" value="MetRS_core"/>
    <property type="match status" value="1"/>
</dbReference>
<sequence length="576" mass="64957">MRPPLLVNTALRGLRLRSAPSQRLFTLNAISRFNRLNSTVAPATSESCLLPTKDKKPYYITTPIFYVNADPHVGHLYTLVLTDAIKRWQEFKGIAAQLCTGTDEHGIKIQQAAATNGVEPEEFVKKGADMFKNLASTAFCSYDTFVRTTSPEHRDAVQYFWGQLERAGWIYKDKHSGWYSVGDETFYAASQVEPSVDPSTGKNITISKETGRVVEWSSEENYHFKLSEMGPKLLEFYEKNPEFVTPGAQYEVVKQAVEKGLSDLSISRPTSRLSWGIPVPGDQSQTIYVWLDALINYITVSGYPWAPGSEHLAAWPADLHVVGKDILKFHAIYWPAFLLALDLPLPKQILSHAHWTMNHKKMSKSDGNVVNPFYAMERYGVDTMRFYMVHDGGINSDGDYSNDMIVERYKNELQNLGNSAGRVCGARFDIPLARDEYFKGGWKLNEVDKEVVEMAKGTAKEVEKLMEKLDVPNAVKKAMALMHKTNQYLQQQAPWYLVKPQQKSEQNKIIFVAAECIRITTVLLQPFMPTKAGEVLDKLNVEKEKRGFEFAKYGSDDTFGEGTKGKKGAVFPPLSE</sequence>
<dbReference type="InterPro" id="IPR009080">
    <property type="entry name" value="tRNAsynth_Ia_anticodon-bd"/>
</dbReference>
<dbReference type="GO" id="GO:0005524">
    <property type="term" value="F:ATP binding"/>
    <property type="evidence" value="ECO:0007669"/>
    <property type="project" value="UniProtKB-KW"/>
</dbReference>
<gene>
    <name evidence="14" type="ORF">PCON_09870</name>
</gene>
<dbReference type="GO" id="GO:0004825">
    <property type="term" value="F:methionine-tRNA ligase activity"/>
    <property type="evidence" value="ECO:0007669"/>
    <property type="project" value="UniProtKB-EC"/>
</dbReference>
<comment type="similarity">
    <text evidence="1 10">Belongs to the class-I aminoacyl-tRNA synthetase family.</text>
</comment>
<organism evidence="14 15">
    <name type="scientific">Pyronema omphalodes (strain CBS 100304)</name>
    <name type="common">Pyronema confluens</name>
    <dbReference type="NCBI Taxonomy" id="1076935"/>
    <lineage>
        <taxon>Eukaryota</taxon>
        <taxon>Fungi</taxon>
        <taxon>Dikarya</taxon>
        <taxon>Ascomycota</taxon>
        <taxon>Pezizomycotina</taxon>
        <taxon>Pezizomycetes</taxon>
        <taxon>Pezizales</taxon>
        <taxon>Pyronemataceae</taxon>
        <taxon>Pyronema</taxon>
    </lineage>
</organism>
<keyword evidence="3 10" id="KW-0436">Ligase</keyword>
<dbReference type="EC" id="6.1.1.10" evidence="2"/>
<feature type="domain" description="Methionyl/Leucyl tRNA synthetase" evidence="12">
    <location>
        <begin position="58"/>
        <end position="423"/>
    </location>
</feature>
<keyword evidence="5 10" id="KW-0067">ATP-binding</keyword>
<dbReference type="FunFam" id="2.170.220.10:FF:000001">
    <property type="entry name" value="methionine--tRNA ligase, mitochondrial"/>
    <property type="match status" value="1"/>
</dbReference>
<dbReference type="Gene3D" id="1.10.730.10">
    <property type="entry name" value="Isoleucyl-tRNA Synthetase, Domain 1"/>
    <property type="match status" value="1"/>
</dbReference>
<dbReference type="STRING" id="1076935.U4LHN2"/>
<name>U4LHN2_PYROM</name>
<evidence type="ECO:0000256" key="3">
    <source>
        <dbReference type="ARBA" id="ARBA00022598"/>
    </source>
</evidence>
<keyword evidence="15" id="KW-1185">Reference proteome</keyword>
<dbReference type="AlphaFoldDB" id="U4LHN2"/>
<dbReference type="GO" id="GO:0006431">
    <property type="term" value="P:methionyl-tRNA aminoacylation"/>
    <property type="evidence" value="ECO:0007669"/>
    <property type="project" value="InterPro"/>
</dbReference>